<keyword evidence="1" id="KW-0456">Lyase</keyword>
<organism evidence="3 4">
    <name type="scientific">Caldiarchaeum subterraneum</name>
    <dbReference type="NCBI Taxonomy" id="311458"/>
    <lineage>
        <taxon>Archaea</taxon>
        <taxon>Nitrososphaerota</taxon>
        <taxon>Candidatus Caldarchaeales</taxon>
        <taxon>Candidatus Caldarchaeaceae</taxon>
        <taxon>Candidatus Caldarchaeum</taxon>
    </lineage>
</organism>
<feature type="domain" description="Amidohydrolase-related" evidence="2">
    <location>
        <begin position="6"/>
        <end position="286"/>
    </location>
</feature>
<protein>
    <submittedName>
        <fullName evidence="3">Amidohydrolase</fullName>
    </submittedName>
</protein>
<reference evidence="3" key="1">
    <citation type="journal article" date="2020" name="ISME J.">
        <title>Gammaproteobacteria mediating utilization of methyl-, sulfur- and petroleum organic compounds in deep ocean hydrothermal plumes.</title>
        <authorList>
            <person name="Zhou Z."/>
            <person name="Liu Y."/>
            <person name="Pan J."/>
            <person name="Cron B.R."/>
            <person name="Toner B.M."/>
            <person name="Anantharaman K."/>
            <person name="Breier J.A."/>
            <person name="Dick G.J."/>
            <person name="Li M."/>
        </authorList>
    </citation>
    <scope>NUCLEOTIDE SEQUENCE</scope>
    <source>
        <strain evidence="3">SZUA-1515</strain>
    </source>
</reference>
<dbReference type="AlphaFoldDB" id="A0A832ZWU7"/>
<dbReference type="PANTHER" id="PTHR21240:SF19">
    <property type="entry name" value="CATALYTIC_ HYDROLASE"/>
    <property type="match status" value="1"/>
</dbReference>
<evidence type="ECO:0000256" key="1">
    <source>
        <dbReference type="ARBA" id="ARBA00023239"/>
    </source>
</evidence>
<dbReference type="EMBL" id="DQVM01000138">
    <property type="protein sequence ID" value="HIQ30323.1"/>
    <property type="molecule type" value="Genomic_DNA"/>
</dbReference>
<dbReference type="PANTHER" id="PTHR21240">
    <property type="entry name" value="2-AMINO-3-CARBOXYLMUCONATE-6-SEMIALDEHYDE DECARBOXYLASE"/>
    <property type="match status" value="1"/>
</dbReference>
<evidence type="ECO:0000259" key="2">
    <source>
        <dbReference type="Pfam" id="PF04909"/>
    </source>
</evidence>
<dbReference type="GO" id="GO:0016831">
    <property type="term" value="F:carboxy-lyase activity"/>
    <property type="evidence" value="ECO:0007669"/>
    <property type="project" value="InterPro"/>
</dbReference>
<dbReference type="InterPro" id="IPR006680">
    <property type="entry name" value="Amidohydro-rel"/>
</dbReference>
<dbReference type="GO" id="GO:0016787">
    <property type="term" value="F:hydrolase activity"/>
    <property type="evidence" value="ECO:0007669"/>
    <property type="project" value="UniProtKB-KW"/>
</dbReference>
<keyword evidence="3" id="KW-0378">Hydrolase</keyword>
<dbReference type="SUPFAM" id="SSF51556">
    <property type="entry name" value="Metallo-dependent hydrolases"/>
    <property type="match status" value="1"/>
</dbReference>
<dbReference type="Gene3D" id="3.20.20.140">
    <property type="entry name" value="Metal-dependent hydrolases"/>
    <property type="match status" value="1"/>
</dbReference>
<sequence>MTPKVIDAHIHVTKFSEMKTEALEYMMTNLFFKENWRKLELMPKFLIDIMVEENVEKAVLINYVAPSVIGFTESVNEFVSNYAKEYPDMLIPFGGIDVKRHTREDIKNILEELYSRYEVKGIKLHPVHQLFYVNQYVDDYGSSKLEQLKVLYEFCEDRGIPVTVHTGTSMFPGARIRYGNPIYLDDVAVDFPRLKIIMAHGGRPIWMSTAFYLLRRHRSNMFLDISGIPPQRLLEYFPRLTEIAHKIIFGSDWPSPGVKGMRKNAELIMQLPIDNEIKDSILYRNFRQLL</sequence>
<dbReference type="Pfam" id="PF04909">
    <property type="entry name" value="Amidohydro_2"/>
    <property type="match status" value="1"/>
</dbReference>
<name>A0A832ZWU7_CALS0</name>
<evidence type="ECO:0000313" key="4">
    <source>
        <dbReference type="Proteomes" id="UP000608579"/>
    </source>
</evidence>
<dbReference type="Proteomes" id="UP000608579">
    <property type="component" value="Unassembled WGS sequence"/>
</dbReference>
<comment type="caution">
    <text evidence="3">The sequence shown here is derived from an EMBL/GenBank/DDBJ whole genome shotgun (WGS) entry which is preliminary data.</text>
</comment>
<gene>
    <name evidence="3" type="ORF">EYH45_07140</name>
</gene>
<proteinExistence type="predicted"/>
<evidence type="ECO:0000313" key="3">
    <source>
        <dbReference type="EMBL" id="HIQ30323.1"/>
    </source>
</evidence>
<dbReference type="CDD" id="cd01292">
    <property type="entry name" value="metallo-dependent_hydrolases"/>
    <property type="match status" value="1"/>
</dbReference>
<dbReference type="InterPro" id="IPR032466">
    <property type="entry name" value="Metal_Hydrolase"/>
</dbReference>
<accession>A0A832ZWU7</accession>
<dbReference type="InterPro" id="IPR032465">
    <property type="entry name" value="ACMSD"/>
</dbReference>